<dbReference type="GO" id="GO:0000287">
    <property type="term" value="F:magnesium ion binding"/>
    <property type="evidence" value="ECO:0007669"/>
    <property type="project" value="InterPro"/>
</dbReference>
<evidence type="ECO:0000313" key="2">
    <source>
        <dbReference type="EMBL" id="WAB82614.1"/>
    </source>
</evidence>
<name>A0A9E8MMY8_9MICO</name>
<accession>A0A9E8MMY8</accession>
<dbReference type="KEGG" id="mdb:OVN18_06340"/>
<dbReference type="AlphaFoldDB" id="A0A9E8MMY8"/>
<gene>
    <name evidence="2" type="ORF">OVN18_06340</name>
</gene>
<dbReference type="GO" id="GO:0050532">
    <property type="term" value="F:2-phosphosulfolactate phosphatase activity"/>
    <property type="evidence" value="ECO:0007669"/>
    <property type="project" value="InterPro"/>
</dbReference>
<reference evidence="2" key="1">
    <citation type="submission" date="2022-11" db="EMBL/GenBank/DDBJ databases">
        <title>Description of Microcella daejonensis nov. sp, isolated from riverside soil.</title>
        <authorList>
            <person name="Molina K.M."/>
            <person name="Kim S.B."/>
        </authorList>
    </citation>
    <scope>NUCLEOTIDE SEQUENCE</scope>
    <source>
        <strain evidence="2">MMS21-STM12</strain>
    </source>
</reference>
<evidence type="ECO:0000256" key="1">
    <source>
        <dbReference type="SAM" id="MobiDB-lite"/>
    </source>
</evidence>
<dbReference type="RefSeq" id="WP_267782778.1">
    <property type="nucleotide sequence ID" value="NZ_CP113089.1"/>
</dbReference>
<organism evidence="2 3">
    <name type="scientific">Microcella daejeonensis</name>
    <dbReference type="NCBI Taxonomy" id="2994971"/>
    <lineage>
        <taxon>Bacteria</taxon>
        <taxon>Bacillati</taxon>
        <taxon>Actinomycetota</taxon>
        <taxon>Actinomycetes</taxon>
        <taxon>Micrococcales</taxon>
        <taxon>Microbacteriaceae</taxon>
        <taxon>Microcella</taxon>
    </lineage>
</organism>
<feature type="region of interest" description="Disordered" evidence="1">
    <location>
        <begin position="1"/>
        <end position="22"/>
    </location>
</feature>
<sequence length="199" mass="19939">MTDARPAAATPAPAAPLDPADPAAQERYQVRFDVGLDGARRIGASAHLLVWCDAIAAEPVPVDALPHRLEVIDARLGAAGAIAQRLLALQAERGERTMVAVVAAGAPAQSPEGFPVEDVLLAGAIVDALGAVGIDATSPEAAAAAAAFQGLRGAVGHMLTASTAGRALAAASGPQAVAEARARLEEPALVVLREFSPAA</sequence>
<protein>
    <recommendedName>
        <fullName evidence="4">2-phosphosulfolactate phosphatase</fullName>
    </recommendedName>
</protein>
<dbReference type="SUPFAM" id="SSF142823">
    <property type="entry name" value="ComB-like"/>
    <property type="match status" value="1"/>
</dbReference>
<keyword evidence="3" id="KW-1185">Reference proteome</keyword>
<dbReference type="EMBL" id="CP113089">
    <property type="protein sequence ID" value="WAB82614.1"/>
    <property type="molecule type" value="Genomic_DNA"/>
</dbReference>
<proteinExistence type="predicted"/>
<dbReference type="Gene3D" id="3.90.1560.10">
    <property type="entry name" value="ComB-like"/>
    <property type="match status" value="1"/>
</dbReference>
<evidence type="ECO:0008006" key="4">
    <source>
        <dbReference type="Google" id="ProtNLM"/>
    </source>
</evidence>
<evidence type="ECO:0000313" key="3">
    <source>
        <dbReference type="Proteomes" id="UP001164706"/>
    </source>
</evidence>
<dbReference type="Proteomes" id="UP001164706">
    <property type="component" value="Chromosome"/>
</dbReference>
<dbReference type="InterPro" id="IPR036702">
    <property type="entry name" value="ComB-like_sf"/>
</dbReference>